<feature type="non-terminal residue" evidence="1">
    <location>
        <position position="124"/>
    </location>
</feature>
<dbReference type="AlphaFoldDB" id="A0A397V334"/>
<dbReference type="EMBL" id="QKWP01000646">
    <property type="protein sequence ID" value="RIB16860.1"/>
    <property type="molecule type" value="Genomic_DNA"/>
</dbReference>
<proteinExistence type="predicted"/>
<organism evidence="1 2">
    <name type="scientific">Gigaspora rosea</name>
    <dbReference type="NCBI Taxonomy" id="44941"/>
    <lineage>
        <taxon>Eukaryota</taxon>
        <taxon>Fungi</taxon>
        <taxon>Fungi incertae sedis</taxon>
        <taxon>Mucoromycota</taxon>
        <taxon>Glomeromycotina</taxon>
        <taxon>Glomeromycetes</taxon>
        <taxon>Diversisporales</taxon>
        <taxon>Gigasporaceae</taxon>
        <taxon>Gigaspora</taxon>
    </lineage>
</organism>
<protein>
    <recommendedName>
        <fullName evidence="3">SGNH hydrolase-type esterase domain-containing protein</fullName>
    </recommendedName>
</protein>
<dbReference type="SUPFAM" id="SSF52266">
    <property type="entry name" value="SGNH hydrolase"/>
    <property type="match status" value="1"/>
</dbReference>
<gene>
    <name evidence="1" type="ORF">C2G38_2089757</name>
</gene>
<keyword evidence="2" id="KW-1185">Reference proteome</keyword>
<evidence type="ECO:0000313" key="1">
    <source>
        <dbReference type="EMBL" id="RIB16860.1"/>
    </source>
</evidence>
<comment type="caution">
    <text evidence="1">The sequence shown here is derived from an EMBL/GenBank/DDBJ whole genome shotgun (WGS) entry which is preliminary data.</text>
</comment>
<evidence type="ECO:0008006" key="3">
    <source>
        <dbReference type="Google" id="ProtNLM"/>
    </source>
</evidence>
<dbReference type="Proteomes" id="UP000266673">
    <property type="component" value="Unassembled WGS sequence"/>
</dbReference>
<accession>A0A397V334</accession>
<sequence length="124" mass="13875">MKINSGLTKLVTITIGITDFAGCHNAECDIRLFKILHNLNNTIIPMLKEAGGESVQYWATTYHNLRLNNNALYDSLIKVYNENGVKVVDMRNIVTNETACSYTYLCDYHNGHLNVNGSHAIADL</sequence>
<dbReference type="OrthoDB" id="2410007at2759"/>
<evidence type="ECO:0000313" key="2">
    <source>
        <dbReference type="Proteomes" id="UP000266673"/>
    </source>
</evidence>
<name>A0A397V334_9GLOM</name>
<reference evidence="1 2" key="1">
    <citation type="submission" date="2018-06" db="EMBL/GenBank/DDBJ databases">
        <title>Comparative genomics reveals the genomic features of Rhizophagus irregularis, R. cerebriforme, R. diaphanum and Gigaspora rosea, and their symbiotic lifestyle signature.</title>
        <authorList>
            <person name="Morin E."/>
            <person name="San Clemente H."/>
            <person name="Chen E.C.H."/>
            <person name="De La Providencia I."/>
            <person name="Hainaut M."/>
            <person name="Kuo A."/>
            <person name="Kohler A."/>
            <person name="Murat C."/>
            <person name="Tang N."/>
            <person name="Roy S."/>
            <person name="Loubradou J."/>
            <person name="Henrissat B."/>
            <person name="Grigoriev I.V."/>
            <person name="Corradi N."/>
            <person name="Roux C."/>
            <person name="Martin F.M."/>
        </authorList>
    </citation>
    <scope>NUCLEOTIDE SEQUENCE [LARGE SCALE GENOMIC DNA]</scope>
    <source>
        <strain evidence="1 2">DAOM 194757</strain>
    </source>
</reference>